<evidence type="ECO:0000256" key="1">
    <source>
        <dbReference type="SAM" id="Phobius"/>
    </source>
</evidence>
<keyword evidence="3" id="KW-1185">Reference proteome</keyword>
<reference evidence="2 3" key="1">
    <citation type="submission" date="2024-06" db="EMBL/GenBank/DDBJ databases">
        <title>The Natural Products Discovery Center: Release of the First 8490 Sequenced Strains for Exploring Actinobacteria Biosynthetic Diversity.</title>
        <authorList>
            <person name="Kalkreuter E."/>
            <person name="Kautsar S.A."/>
            <person name="Yang D."/>
            <person name="Bader C.D."/>
            <person name="Teijaro C.N."/>
            <person name="Fluegel L."/>
            <person name="Davis C.M."/>
            <person name="Simpson J.R."/>
            <person name="Lauterbach L."/>
            <person name="Steele A.D."/>
            <person name="Gui C."/>
            <person name="Meng S."/>
            <person name="Li G."/>
            <person name="Viehrig K."/>
            <person name="Ye F."/>
            <person name="Su P."/>
            <person name="Kiefer A.F."/>
            <person name="Nichols A."/>
            <person name="Cepeda A.J."/>
            <person name="Yan W."/>
            <person name="Fan B."/>
            <person name="Jiang Y."/>
            <person name="Adhikari A."/>
            <person name="Zheng C.-J."/>
            <person name="Schuster L."/>
            <person name="Cowan T.M."/>
            <person name="Smanski M.J."/>
            <person name="Chevrette M.G."/>
            <person name="De Carvalho L.P.S."/>
            <person name="Shen B."/>
        </authorList>
    </citation>
    <scope>NUCLEOTIDE SEQUENCE [LARGE SCALE GENOMIC DNA]</scope>
    <source>
        <strain evidence="2 3">NPDC046838</strain>
    </source>
</reference>
<dbReference type="EMBL" id="JBEYXV010000023">
    <property type="protein sequence ID" value="MEU6826005.1"/>
    <property type="molecule type" value="Genomic_DNA"/>
</dbReference>
<sequence>MSSMVLARALVFVVWVAVLVAVNLLFAPPLWADLGFTAFSAAVASYWWGRLGGTP</sequence>
<keyword evidence="1" id="KW-1133">Transmembrane helix</keyword>
<name>A0ABV3BYC2_9ACTN</name>
<evidence type="ECO:0000313" key="3">
    <source>
        <dbReference type="Proteomes" id="UP001551176"/>
    </source>
</evidence>
<gene>
    <name evidence="2" type="ORF">ABZ921_35800</name>
</gene>
<dbReference type="RefSeq" id="WP_359356876.1">
    <property type="nucleotide sequence ID" value="NZ_JBEYXV010000023.1"/>
</dbReference>
<evidence type="ECO:0000313" key="2">
    <source>
        <dbReference type="EMBL" id="MEU6826005.1"/>
    </source>
</evidence>
<protein>
    <submittedName>
        <fullName evidence="2">Uncharacterized protein</fullName>
    </submittedName>
</protein>
<keyword evidence="1" id="KW-0472">Membrane</keyword>
<dbReference type="Proteomes" id="UP001551176">
    <property type="component" value="Unassembled WGS sequence"/>
</dbReference>
<feature type="transmembrane region" description="Helical" evidence="1">
    <location>
        <begin position="6"/>
        <end position="26"/>
    </location>
</feature>
<keyword evidence="1" id="KW-0812">Transmembrane</keyword>
<organism evidence="2 3">
    <name type="scientific">Streptomyces atriruber</name>
    <dbReference type="NCBI Taxonomy" id="545121"/>
    <lineage>
        <taxon>Bacteria</taxon>
        <taxon>Bacillati</taxon>
        <taxon>Actinomycetota</taxon>
        <taxon>Actinomycetes</taxon>
        <taxon>Kitasatosporales</taxon>
        <taxon>Streptomycetaceae</taxon>
        <taxon>Streptomyces</taxon>
    </lineage>
</organism>
<comment type="caution">
    <text evidence="2">The sequence shown here is derived from an EMBL/GenBank/DDBJ whole genome shotgun (WGS) entry which is preliminary data.</text>
</comment>
<accession>A0ABV3BYC2</accession>
<proteinExistence type="predicted"/>